<dbReference type="Pfam" id="PF03646">
    <property type="entry name" value="FlaG"/>
    <property type="match status" value="1"/>
</dbReference>
<dbReference type="InterPro" id="IPR035924">
    <property type="entry name" value="FlaG-like_sf"/>
</dbReference>
<dbReference type="STRING" id="1533.SAMN05443638_10589"/>
<evidence type="ECO:0000313" key="1">
    <source>
        <dbReference type="EMBL" id="SHE57675.1"/>
    </source>
</evidence>
<keyword evidence="1" id="KW-0282">Flagellum</keyword>
<proteinExistence type="predicted"/>
<dbReference type="PANTHER" id="PTHR37166">
    <property type="entry name" value="PROTEIN FLAG"/>
    <property type="match status" value="1"/>
</dbReference>
<dbReference type="SUPFAM" id="SSF160214">
    <property type="entry name" value="FlaG-like"/>
    <property type="match status" value="1"/>
</dbReference>
<name>A0A1M4ULY8_9CLOT</name>
<dbReference type="InterPro" id="IPR005186">
    <property type="entry name" value="FlaG"/>
</dbReference>
<keyword evidence="1" id="KW-0969">Cilium</keyword>
<dbReference type="EMBL" id="FQVM01000005">
    <property type="protein sequence ID" value="SHE57675.1"/>
    <property type="molecule type" value="Genomic_DNA"/>
</dbReference>
<dbReference type="PANTHER" id="PTHR37166:SF1">
    <property type="entry name" value="PROTEIN FLAG"/>
    <property type="match status" value="1"/>
</dbReference>
<organism evidence="1 2">
    <name type="scientific">Clostridium fallax</name>
    <dbReference type="NCBI Taxonomy" id="1533"/>
    <lineage>
        <taxon>Bacteria</taxon>
        <taxon>Bacillati</taxon>
        <taxon>Bacillota</taxon>
        <taxon>Clostridia</taxon>
        <taxon>Eubacteriales</taxon>
        <taxon>Clostridiaceae</taxon>
        <taxon>Clostridium</taxon>
    </lineage>
</organism>
<dbReference type="AlphaFoldDB" id="A0A1M4ULY8"/>
<sequence length="109" mass="12634">MSIMGINGQEFISVEPNLKNSSYHFPKENNEKEEFSKDQLEKALKKLNKFLEDDDVHAEYDFHEKFGDLMIKIVSDKTNEVLMEIPPKKILDVVSKLCELSGVVFDKRV</sequence>
<dbReference type="RefSeq" id="WP_072893680.1">
    <property type="nucleotide sequence ID" value="NZ_FQVM01000005.1"/>
</dbReference>
<dbReference type="Proteomes" id="UP000184035">
    <property type="component" value="Unassembled WGS sequence"/>
</dbReference>
<dbReference type="OrthoDB" id="9799867at2"/>
<evidence type="ECO:0000313" key="2">
    <source>
        <dbReference type="Proteomes" id="UP000184035"/>
    </source>
</evidence>
<protein>
    <submittedName>
        <fullName evidence="1">Flagellar protein FlaG</fullName>
    </submittedName>
</protein>
<accession>A0A1M4ULY8</accession>
<keyword evidence="2" id="KW-1185">Reference proteome</keyword>
<keyword evidence="1" id="KW-0966">Cell projection</keyword>
<dbReference type="Gene3D" id="3.30.160.170">
    <property type="entry name" value="FlaG-like"/>
    <property type="match status" value="1"/>
</dbReference>
<reference evidence="1 2" key="1">
    <citation type="submission" date="2016-11" db="EMBL/GenBank/DDBJ databases">
        <authorList>
            <person name="Jaros S."/>
            <person name="Januszkiewicz K."/>
            <person name="Wedrychowicz H."/>
        </authorList>
    </citation>
    <scope>NUCLEOTIDE SEQUENCE [LARGE SCALE GENOMIC DNA]</scope>
    <source>
        <strain evidence="1 2">DSM 2631</strain>
    </source>
</reference>
<gene>
    <name evidence="1" type="ORF">SAMN05443638_10589</name>
</gene>